<feature type="non-terminal residue" evidence="5">
    <location>
        <position position="1"/>
    </location>
</feature>
<dbReference type="InterPro" id="IPR029063">
    <property type="entry name" value="SAM-dependent_MTases_sf"/>
</dbReference>
<keyword evidence="6" id="KW-1185">Reference proteome</keyword>
<feature type="domain" description="FAM86 N-terminal" evidence="4">
    <location>
        <begin position="167"/>
        <end position="251"/>
    </location>
</feature>
<protein>
    <submittedName>
        <fullName evidence="5">EF2KT-like protein</fullName>
    </submittedName>
</protein>
<feature type="compositionally biased region" description="Basic and acidic residues" evidence="3">
    <location>
        <begin position="366"/>
        <end position="376"/>
    </location>
</feature>
<keyword evidence="2" id="KW-0808">Transferase</keyword>
<gene>
    <name evidence="5" type="ORF">MAR_030307</name>
</gene>
<name>A0ABY7DIT7_MYAAR</name>
<evidence type="ECO:0000313" key="5">
    <source>
        <dbReference type="EMBL" id="WAQ97617.1"/>
    </source>
</evidence>
<proteinExistence type="inferred from homology"/>
<comment type="similarity">
    <text evidence="1">Belongs to the class I-like SAM-binding methyltransferase superfamily. EEF2KMT family.</text>
</comment>
<dbReference type="Pfam" id="PF14904">
    <property type="entry name" value="FAM86"/>
    <property type="match status" value="1"/>
</dbReference>
<dbReference type="Pfam" id="PF10294">
    <property type="entry name" value="Methyltransf_16"/>
    <property type="match status" value="1"/>
</dbReference>
<dbReference type="InterPro" id="IPR029426">
    <property type="entry name" value="FAM86_N"/>
</dbReference>
<dbReference type="Gene3D" id="3.40.50.150">
    <property type="entry name" value="Vaccinia Virus protein VP39"/>
    <property type="match status" value="1"/>
</dbReference>
<dbReference type="Proteomes" id="UP001164746">
    <property type="component" value="Chromosome 2"/>
</dbReference>
<dbReference type="InterPro" id="IPR019410">
    <property type="entry name" value="Methyltransf_16"/>
</dbReference>
<reference evidence="5" key="1">
    <citation type="submission" date="2022-11" db="EMBL/GenBank/DDBJ databases">
        <title>Centuries of genome instability and evolution in soft-shell clam transmissible cancer (bioRxiv).</title>
        <authorList>
            <person name="Hart S.F.M."/>
            <person name="Yonemitsu M.A."/>
            <person name="Giersch R.M."/>
            <person name="Beal B.F."/>
            <person name="Arriagada G."/>
            <person name="Davis B.W."/>
            <person name="Ostrander E.A."/>
            <person name="Goff S.P."/>
            <person name="Metzger M.J."/>
        </authorList>
    </citation>
    <scope>NUCLEOTIDE SEQUENCE</scope>
    <source>
        <strain evidence="5">MELC-2E11</strain>
        <tissue evidence="5">Siphon/mantle</tissue>
    </source>
</reference>
<accession>A0ABY7DIT7</accession>
<dbReference type="EMBL" id="CP111013">
    <property type="protein sequence ID" value="WAQ97617.1"/>
    <property type="molecule type" value="Genomic_DNA"/>
</dbReference>
<evidence type="ECO:0000259" key="4">
    <source>
        <dbReference type="Pfam" id="PF14904"/>
    </source>
</evidence>
<evidence type="ECO:0000256" key="1">
    <source>
        <dbReference type="ARBA" id="ARBA00005511"/>
    </source>
</evidence>
<organism evidence="5 6">
    <name type="scientific">Mya arenaria</name>
    <name type="common">Soft-shell clam</name>
    <dbReference type="NCBI Taxonomy" id="6604"/>
    <lineage>
        <taxon>Eukaryota</taxon>
        <taxon>Metazoa</taxon>
        <taxon>Spiralia</taxon>
        <taxon>Lophotrochozoa</taxon>
        <taxon>Mollusca</taxon>
        <taxon>Bivalvia</taxon>
        <taxon>Autobranchia</taxon>
        <taxon>Heteroconchia</taxon>
        <taxon>Euheterodonta</taxon>
        <taxon>Imparidentia</taxon>
        <taxon>Neoheterodontei</taxon>
        <taxon>Myida</taxon>
        <taxon>Myoidea</taxon>
        <taxon>Myidae</taxon>
        <taxon>Mya</taxon>
    </lineage>
</organism>
<sequence>DLIVRNLSLSDCVAAASRVTCCENDDGVGSGHGGEETWTCNHYLRVRSSRNLGGEGLQERPDGGPRLDGGGLLLAGLGAGRVVLLLKHDQLTYITGTYSPPDFLRGLGLSRDLERPLLDEPLDDDEDREELELPEELLVPTTTKKILKMATSRQNPRQIDGREETMFSSIASQFFQMVPIRRIQWQSADVQKEELGVDQQRILLSLTVRSQLCQSYPPSTQYQRAFVKKLLSLLEEYDVEICDDLYEVYTDLLQQHDTEEDALCYKTFSLGEEESVTVVESVNMISFGTTGLSTWQACGVSSYAFTDNSSHVLNLVAHNVHQNLSRHISGPYASHYRIKSGQSGPVKRVRHSSEDDVHHVSACGGETDHTECDRTRQGGRNNSDVDGVDDCENMSTSVTSISDLQDGDDGALNLNRKYWKEIGHDIFAYDATRTVSVGKLDWEATRDQLEEPYRDIDMVLAADVVYDVRVIPALVHVLKTFLTPSDGRSPCVAYIASTIRNEDTRDQFLIALSAEGLCYTPCESPSRQLFHYDNSVPIEIIKVTA</sequence>
<evidence type="ECO:0000313" key="6">
    <source>
        <dbReference type="Proteomes" id="UP001164746"/>
    </source>
</evidence>
<evidence type="ECO:0000256" key="3">
    <source>
        <dbReference type="SAM" id="MobiDB-lite"/>
    </source>
</evidence>
<evidence type="ECO:0000256" key="2">
    <source>
        <dbReference type="ARBA" id="ARBA00022679"/>
    </source>
</evidence>
<dbReference type="PANTHER" id="PTHR14614:SF130">
    <property type="entry name" value="PROTEIN-LYSINE N-METHYLTRANSFERASE EEF2KMT"/>
    <property type="match status" value="1"/>
</dbReference>
<dbReference type="PANTHER" id="PTHR14614">
    <property type="entry name" value="HEPATOCELLULAR CARCINOMA-ASSOCIATED ANTIGEN"/>
    <property type="match status" value="1"/>
</dbReference>
<feature type="region of interest" description="Disordered" evidence="3">
    <location>
        <begin position="365"/>
        <end position="391"/>
    </location>
</feature>